<dbReference type="EMBL" id="PXYW01000034">
    <property type="protein sequence ID" value="PSR32625.1"/>
    <property type="molecule type" value="Genomic_DNA"/>
</dbReference>
<comment type="caution">
    <text evidence="15">The sequence shown here is derived from an EMBL/GenBank/DDBJ whole genome shotgun (WGS) entry which is preliminary data.</text>
</comment>
<evidence type="ECO:0000256" key="1">
    <source>
        <dbReference type="ARBA" id="ARBA00009518"/>
    </source>
</evidence>
<keyword evidence="11 13" id="KW-0234">DNA repair</keyword>
<dbReference type="GO" id="GO:0008821">
    <property type="term" value="F:crossover junction DNA endonuclease activity"/>
    <property type="evidence" value="ECO:0007669"/>
    <property type="project" value="UniProtKB-UniRule"/>
</dbReference>
<dbReference type="HAMAP" id="MF_00034">
    <property type="entry name" value="RuvC"/>
    <property type="match status" value="1"/>
</dbReference>
<evidence type="ECO:0000256" key="7">
    <source>
        <dbReference type="ARBA" id="ARBA00022801"/>
    </source>
</evidence>
<feature type="binding site" evidence="13">
    <location>
        <position position="140"/>
    </location>
    <ligand>
        <name>Mg(2+)</name>
        <dbReference type="ChEBI" id="CHEBI:18420"/>
        <label>1</label>
    </ligand>
</feature>
<dbReference type="PANTHER" id="PTHR30194">
    <property type="entry name" value="CROSSOVER JUNCTION ENDODEOXYRIBONUCLEASE RUVC"/>
    <property type="match status" value="1"/>
</dbReference>
<dbReference type="PRINTS" id="PR00696">
    <property type="entry name" value="RSOLVASERUVC"/>
</dbReference>
<keyword evidence="5 13" id="KW-0255">Endonuclease</keyword>
<feature type="binding site" evidence="13">
    <location>
        <position position="7"/>
    </location>
    <ligand>
        <name>Mg(2+)</name>
        <dbReference type="ChEBI" id="CHEBI:18420"/>
        <label>1</label>
    </ligand>
</feature>
<dbReference type="AlphaFoldDB" id="A0A2T2XDQ1"/>
<evidence type="ECO:0000256" key="13">
    <source>
        <dbReference type="HAMAP-Rule" id="MF_00034"/>
    </source>
</evidence>
<keyword evidence="3 13" id="KW-0540">Nuclease</keyword>
<evidence type="ECO:0000256" key="9">
    <source>
        <dbReference type="ARBA" id="ARBA00023125"/>
    </source>
</evidence>
<dbReference type="GO" id="GO:0006310">
    <property type="term" value="P:DNA recombination"/>
    <property type="evidence" value="ECO:0007669"/>
    <property type="project" value="UniProtKB-UniRule"/>
</dbReference>
<evidence type="ECO:0000256" key="6">
    <source>
        <dbReference type="ARBA" id="ARBA00022763"/>
    </source>
</evidence>
<evidence type="ECO:0000256" key="14">
    <source>
        <dbReference type="NCBIfam" id="TIGR00228"/>
    </source>
</evidence>
<sequence length="164" mass="17584">MRILGVDPGTAICGWGVVDRHGSKAVAVAYGAIRTQSGVAMEKRLLTIFESITGLIAEYQPHWAAVEKLYFGQNSTTALAVGQARGVVLAAVAKNQVNLVEMTPNEVKQTVSGYGMASKGQMQTMVQRLLGLEKKPTPDDVADALAIALTGLEYIRFKGVIHDR</sequence>
<dbReference type="EC" id="3.1.21.10" evidence="13 14"/>
<keyword evidence="9 13" id="KW-0238">DNA-binding</keyword>
<protein>
    <recommendedName>
        <fullName evidence="13 14">Crossover junction endodeoxyribonuclease RuvC</fullName>
        <ecNumber evidence="13 14">3.1.21.10</ecNumber>
    </recommendedName>
    <alternativeName>
        <fullName evidence="13">Holliday junction nuclease RuvC</fullName>
    </alternativeName>
    <alternativeName>
        <fullName evidence="13">Holliday junction resolvase RuvC</fullName>
    </alternativeName>
</protein>
<evidence type="ECO:0000256" key="5">
    <source>
        <dbReference type="ARBA" id="ARBA00022759"/>
    </source>
</evidence>
<dbReference type="GO" id="GO:0000287">
    <property type="term" value="F:magnesium ion binding"/>
    <property type="evidence" value="ECO:0007669"/>
    <property type="project" value="UniProtKB-UniRule"/>
</dbReference>
<dbReference type="FunFam" id="3.30.420.10:FF:000002">
    <property type="entry name" value="Crossover junction endodeoxyribonuclease RuvC"/>
    <property type="match status" value="1"/>
</dbReference>
<evidence type="ECO:0000256" key="10">
    <source>
        <dbReference type="ARBA" id="ARBA00023172"/>
    </source>
</evidence>
<dbReference type="NCBIfam" id="TIGR00228">
    <property type="entry name" value="ruvC"/>
    <property type="match status" value="1"/>
</dbReference>
<feature type="active site" evidence="13">
    <location>
        <position position="140"/>
    </location>
</feature>
<comment type="similarity">
    <text evidence="1 13">Belongs to the RuvC family.</text>
</comment>
<keyword evidence="8 13" id="KW-0460">Magnesium</keyword>
<evidence type="ECO:0000256" key="4">
    <source>
        <dbReference type="ARBA" id="ARBA00022723"/>
    </source>
</evidence>
<keyword evidence="7 13" id="KW-0378">Hydrolase</keyword>
<keyword evidence="6 13" id="KW-0227">DNA damage</keyword>
<evidence type="ECO:0000313" key="16">
    <source>
        <dbReference type="Proteomes" id="UP000242972"/>
    </source>
</evidence>
<dbReference type="NCBIfam" id="NF000711">
    <property type="entry name" value="PRK00039.2-1"/>
    <property type="match status" value="1"/>
</dbReference>
<evidence type="ECO:0000256" key="11">
    <source>
        <dbReference type="ARBA" id="ARBA00023204"/>
    </source>
</evidence>
<comment type="subcellular location">
    <subcellularLocation>
        <location evidence="13">Cytoplasm</location>
    </subcellularLocation>
</comment>
<keyword evidence="10 13" id="KW-0233">DNA recombination</keyword>
<comment type="cofactor">
    <cofactor evidence="13">
        <name>Mg(2+)</name>
        <dbReference type="ChEBI" id="CHEBI:18420"/>
    </cofactor>
    <text evidence="13">Binds 2 Mg(2+) ion per subunit.</text>
</comment>
<dbReference type="GO" id="GO:0003677">
    <property type="term" value="F:DNA binding"/>
    <property type="evidence" value="ECO:0007669"/>
    <property type="project" value="UniProtKB-KW"/>
</dbReference>
<dbReference type="InterPro" id="IPR036397">
    <property type="entry name" value="RNaseH_sf"/>
</dbReference>
<dbReference type="PROSITE" id="PS01321">
    <property type="entry name" value="RUVC"/>
    <property type="match status" value="1"/>
</dbReference>
<evidence type="ECO:0000256" key="2">
    <source>
        <dbReference type="ARBA" id="ARBA00022490"/>
    </source>
</evidence>
<keyword evidence="2 13" id="KW-0963">Cytoplasm</keyword>
<keyword evidence="4 13" id="KW-0479">Metal-binding</keyword>
<dbReference type="InterPro" id="IPR020563">
    <property type="entry name" value="X-over_junc_endoDNase_Mg_BS"/>
</dbReference>
<dbReference type="GO" id="GO:0005737">
    <property type="term" value="C:cytoplasm"/>
    <property type="evidence" value="ECO:0007669"/>
    <property type="project" value="UniProtKB-SubCell"/>
</dbReference>
<dbReference type="Pfam" id="PF02075">
    <property type="entry name" value="RuvC"/>
    <property type="match status" value="1"/>
</dbReference>
<dbReference type="PANTHER" id="PTHR30194:SF3">
    <property type="entry name" value="CROSSOVER JUNCTION ENDODEOXYRIBONUCLEASE RUVC"/>
    <property type="match status" value="1"/>
</dbReference>
<comment type="subunit">
    <text evidence="13">Homodimer which binds Holliday junction (HJ) DNA. The HJ becomes 2-fold symmetrical on binding to RuvC with unstacked arms; it has a different conformation from HJ DNA in complex with RuvA. In the full resolvosome a probable DNA-RuvA(4)-RuvB(12)-RuvC(2) complex forms which resolves the HJ.</text>
</comment>
<dbReference type="CDD" id="cd16962">
    <property type="entry name" value="RuvC"/>
    <property type="match status" value="1"/>
</dbReference>
<comment type="function">
    <text evidence="13">The RuvA-RuvB-RuvC complex processes Holliday junction (HJ) DNA during genetic recombination and DNA repair. Endonuclease that resolves HJ intermediates. Cleaves cruciform DNA by making single-stranded nicks across the HJ at symmetrical positions within the homologous arms, yielding a 5'-phosphate and a 3'-hydroxyl group; requires a central core of homology in the junction. The consensus cleavage sequence is 5'-(A/T)TT(C/G)-3'. Cleavage occurs on the 3'-side of the TT dinucleotide at the point of strand exchange. HJ branch migration catalyzed by RuvA-RuvB allows RuvC to scan DNA until it finds its consensus sequence, where it cleaves and resolves the cruciform DNA.</text>
</comment>
<dbReference type="GO" id="GO:0048476">
    <property type="term" value="C:Holliday junction resolvase complex"/>
    <property type="evidence" value="ECO:0007669"/>
    <property type="project" value="UniProtKB-UniRule"/>
</dbReference>
<dbReference type="SUPFAM" id="SSF53098">
    <property type="entry name" value="Ribonuclease H-like"/>
    <property type="match status" value="1"/>
</dbReference>
<evidence type="ECO:0000313" key="15">
    <source>
        <dbReference type="EMBL" id="PSR32625.1"/>
    </source>
</evidence>
<evidence type="ECO:0000256" key="3">
    <source>
        <dbReference type="ARBA" id="ARBA00022722"/>
    </source>
</evidence>
<accession>A0A2T2XDQ1</accession>
<reference evidence="15 16" key="1">
    <citation type="journal article" date="2014" name="BMC Genomics">
        <title>Comparison of environmental and isolate Sulfobacillus genomes reveals diverse carbon, sulfur, nitrogen, and hydrogen metabolisms.</title>
        <authorList>
            <person name="Justice N.B."/>
            <person name="Norman A."/>
            <person name="Brown C.T."/>
            <person name="Singh A."/>
            <person name="Thomas B.C."/>
            <person name="Banfield J.F."/>
        </authorList>
    </citation>
    <scope>NUCLEOTIDE SEQUENCE [LARGE SCALE GENOMIC DNA]</scope>
    <source>
        <strain evidence="15">AMDSBA4</strain>
    </source>
</reference>
<evidence type="ECO:0000256" key="12">
    <source>
        <dbReference type="ARBA" id="ARBA00029354"/>
    </source>
</evidence>
<gene>
    <name evidence="13" type="primary">ruvC</name>
    <name evidence="15" type="ORF">C7B46_13480</name>
</gene>
<dbReference type="InterPro" id="IPR012337">
    <property type="entry name" value="RNaseH-like_sf"/>
</dbReference>
<evidence type="ECO:0000256" key="8">
    <source>
        <dbReference type="ARBA" id="ARBA00022842"/>
    </source>
</evidence>
<dbReference type="GO" id="GO:0006281">
    <property type="term" value="P:DNA repair"/>
    <property type="evidence" value="ECO:0007669"/>
    <property type="project" value="UniProtKB-UniRule"/>
</dbReference>
<feature type="active site" evidence="13">
    <location>
        <position position="7"/>
    </location>
</feature>
<feature type="binding site" evidence="13">
    <location>
        <position position="67"/>
    </location>
    <ligand>
        <name>Mg(2+)</name>
        <dbReference type="ChEBI" id="CHEBI:18420"/>
        <label>2</label>
    </ligand>
</feature>
<proteinExistence type="inferred from homology"/>
<feature type="active site" evidence="13">
    <location>
        <position position="67"/>
    </location>
</feature>
<dbReference type="InterPro" id="IPR002176">
    <property type="entry name" value="X-over_junc_endoDNase_RuvC"/>
</dbReference>
<dbReference type="Gene3D" id="3.30.420.10">
    <property type="entry name" value="Ribonuclease H-like superfamily/Ribonuclease H"/>
    <property type="match status" value="1"/>
</dbReference>
<organism evidence="15 16">
    <name type="scientific">Sulfobacillus benefaciens</name>
    <dbReference type="NCBI Taxonomy" id="453960"/>
    <lineage>
        <taxon>Bacteria</taxon>
        <taxon>Bacillati</taxon>
        <taxon>Bacillota</taxon>
        <taxon>Clostridia</taxon>
        <taxon>Eubacteriales</taxon>
        <taxon>Clostridiales Family XVII. Incertae Sedis</taxon>
        <taxon>Sulfobacillus</taxon>
    </lineage>
</organism>
<name>A0A2T2XDQ1_9FIRM</name>
<dbReference type="Proteomes" id="UP000242972">
    <property type="component" value="Unassembled WGS sequence"/>
</dbReference>
<comment type="catalytic activity">
    <reaction evidence="12 13">
        <text>Endonucleolytic cleavage at a junction such as a reciprocal single-stranded crossover between two homologous DNA duplexes (Holliday junction).</text>
        <dbReference type="EC" id="3.1.21.10"/>
    </reaction>
</comment>